<keyword evidence="4" id="KW-0378">Hydrolase</keyword>
<dbReference type="GO" id="GO:0030145">
    <property type="term" value="F:manganese ion binding"/>
    <property type="evidence" value="ECO:0007669"/>
    <property type="project" value="InterPro"/>
</dbReference>
<evidence type="ECO:0000256" key="2">
    <source>
        <dbReference type="ARBA" id="ARBA00008766"/>
    </source>
</evidence>
<evidence type="ECO:0000256" key="4">
    <source>
        <dbReference type="ARBA" id="ARBA00022801"/>
    </source>
</evidence>
<dbReference type="InterPro" id="IPR052433">
    <property type="entry name" value="X-Pro_dipept-like"/>
</dbReference>
<evidence type="ECO:0000259" key="6">
    <source>
        <dbReference type="SMART" id="SM01011"/>
    </source>
</evidence>
<keyword evidence="8" id="KW-1185">Reference proteome</keyword>
<dbReference type="GO" id="GO:0070006">
    <property type="term" value="F:metalloaminopeptidase activity"/>
    <property type="evidence" value="ECO:0007669"/>
    <property type="project" value="InterPro"/>
</dbReference>
<dbReference type="PANTHER" id="PTHR43226:SF4">
    <property type="entry name" value="XAA-PRO AMINOPEPTIDASE 3"/>
    <property type="match status" value="1"/>
</dbReference>
<name>A0A1Y1W3G2_9FUNG</name>
<sequence length="583" mass="66535">MSLLITNLNSSQFQPIIVNFVGKKGIISQYNKYNNKRYTSLNLPKIPLVLTNSQPLTYSTKNEIKENIGQISSYTHPDIIKTTEITPGVSSLQYEFRRAKLIEEIPNHSIVIVGGYGLRYMSKGIFYKFHQNTDLLYLTGFNQPDSAVILEKDTSLPRKYKMTLFCLPKNKDLEKWDGPRCGLENAIKYFKADEAYSIKQFNKKLQGIIDQSIKKLNRFPNVFTNTFIKVNVIDDSNDNDNNTTSSTTTTKNKIIDSFSYSTSAKTMSIGNTDPGESDQLATLSAYLRHLKIRVPKSKWPKESSTYSRNPDIIKSVIPIINNFRVIKSPFEIDLLKKVGDITGEAFIETYKGTKPGLSENHLETIFEYNIKFRDAQYLSYIPVVASGKNSLFMHYVDNNAKLKDGDLILMDAGAELYHYVSDVTRTWPVNGKFSKPQKELYQLLLNIQKKCINMCTVKSGKTLNQIHQRFIDILAKELSKVFNRQLSWMEANDICPHHISHYMGMDVHDTEDVSRSLPLKKGMVVTIEPGLYIPYDDRYPKEYQGIGIRIEDDIVVTDKNPINLTISVPKEIDEIEAIMAGQK</sequence>
<comment type="caution">
    <text evidence="7">The sequence shown here is derived from an EMBL/GenBank/DDBJ whole genome shotgun (WGS) entry which is preliminary data.</text>
</comment>
<dbReference type="EMBL" id="MCFG01000428">
    <property type="protein sequence ID" value="ORX68083.1"/>
    <property type="molecule type" value="Genomic_DNA"/>
</dbReference>
<evidence type="ECO:0000256" key="5">
    <source>
        <dbReference type="ARBA" id="ARBA00023211"/>
    </source>
</evidence>
<reference evidence="7 8" key="1">
    <citation type="submission" date="2016-08" db="EMBL/GenBank/DDBJ databases">
        <title>A Parts List for Fungal Cellulosomes Revealed by Comparative Genomics.</title>
        <authorList>
            <consortium name="DOE Joint Genome Institute"/>
            <person name="Haitjema C.H."/>
            <person name="Gilmore S.P."/>
            <person name="Henske J.K."/>
            <person name="Solomon K.V."/>
            <person name="De Groot R."/>
            <person name="Kuo A."/>
            <person name="Mondo S.J."/>
            <person name="Salamov A.A."/>
            <person name="Labutti K."/>
            <person name="Zhao Z."/>
            <person name="Chiniquy J."/>
            <person name="Barry K."/>
            <person name="Brewer H.M."/>
            <person name="Purvine S.O."/>
            <person name="Wright A.T."/>
            <person name="Boxma B."/>
            <person name="Van Alen T."/>
            <person name="Hackstein J.H."/>
            <person name="Baker S.E."/>
            <person name="Grigoriev I.V."/>
            <person name="O'Malley M.A."/>
        </authorList>
    </citation>
    <scope>NUCLEOTIDE SEQUENCE [LARGE SCALE GENOMIC DNA]</scope>
    <source>
        <strain evidence="7 8">S4</strain>
    </source>
</reference>
<evidence type="ECO:0000313" key="8">
    <source>
        <dbReference type="Proteomes" id="UP000193944"/>
    </source>
</evidence>
<feature type="domain" description="Aminopeptidase P N-terminal" evidence="6">
    <location>
        <begin position="89"/>
        <end position="224"/>
    </location>
</feature>
<dbReference type="Gene3D" id="3.90.230.10">
    <property type="entry name" value="Creatinase/methionine aminopeptidase superfamily"/>
    <property type="match status" value="1"/>
</dbReference>
<organism evidence="7 8">
    <name type="scientific">Anaeromyces robustus</name>
    <dbReference type="NCBI Taxonomy" id="1754192"/>
    <lineage>
        <taxon>Eukaryota</taxon>
        <taxon>Fungi</taxon>
        <taxon>Fungi incertae sedis</taxon>
        <taxon>Chytridiomycota</taxon>
        <taxon>Chytridiomycota incertae sedis</taxon>
        <taxon>Neocallimastigomycetes</taxon>
        <taxon>Neocallimastigales</taxon>
        <taxon>Neocallimastigaceae</taxon>
        <taxon>Anaeromyces</taxon>
    </lineage>
</organism>
<keyword evidence="3" id="KW-0479">Metal-binding</keyword>
<keyword evidence="5" id="KW-0464">Manganese</keyword>
<proteinExistence type="inferred from homology"/>
<comment type="cofactor">
    <cofactor evidence="1">
        <name>Mn(2+)</name>
        <dbReference type="ChEBI" id="CHEBI:29035"/>
    </cofactor>
</comment>
<dbReference type="OrthoDB" id="10261878at2759"/>
<dbReference type="GO" id="GO:0005739">
    <property type="term" value="C:mitochondrion"/>
    <property type="evidence" value="ECO:0007669"/>
    <property type="project" value="TreeGrafter"/>
</dbReference>
<dbReference type="PANTHER" id="PTHR43226">
    <property type="entry name" value="XAA-PRO AMINOPEPTIDASE 3"/>
    <property type="match status" value="1"/>
</dbReference>
<accession>A0A1Y1W3G2</accession>
<dbReference type="STRING" id="1754192.A0A1Y1W3G2"/>
<dbReference type="CDD" id="cd01087">
    <property type="entry name" value="Prolidase"/>
    <property type="match status" value="1"/>
</dbReference>
<evidence type="ECO:0000313" key="7">
    <source>
        <dbReference type="EMBL" id="ORX68083.1"/>
    </source>
</evidence>
<dbReference type="InterPro" id="IPR029149">
    <property type="entry name" value="Creatin/AminoP/Spt16_N"/>
</dbReference>
<dbReference type="AlphaFoldDB" id="A0A1Y1W3G2"/>
<reference evidence="7 8" key="2">
    <citation type="submission" date="2016-08" db="EMBL/GenBank/DDBJ databases">
        <title>Pervasive Adenine N6-methylation of Active Genes in Fungi.</title>
        <authorList>
            <consortium name="DOE Joint Genome Institute"/>
            <person name="Mondo S.J."/>
            <person name="Dannebaum R.O."/>
            <person name="Kuo R.C."/>
            <person name="Labutti K."/>
            <person name="Haridas S."/>
            <person name="Kuo A."/>
            <person name="Salamov A."/>
            <person name="Ahrendt S.R."/>
            <person name="Lipzen A."/>
            <person name="Sullivan W."/>
            <person name="Andreopoulos W.B."/>
            <person name="Clum A."/>
            <person name="Lindquist E."/>
            <person name="Daum C."/>
            <person name="Ramamoorthy G.K."/>
            <person name="Gryganskyi A."/>
            <person name="Culley D."/>
            <person name="Magnuson J.K."/>
            <person name="James T.Y."/>
            <person name="O'Malley M.A."/>
            <person name="Stajich J.E."/>
            <person name="Spatafora J.W."/>
            <person name="Visel A."/>
            <person name="Grigoriev I.V."/>
        </authorList>
    </citation>
    <scope>NUCLEOTIDE SEQUENCE [LARGE SCALE GENOMIC DNA]</scope>
    <source>
        <strain evidence="7 8">S4</strain>
    </source>
</reference>
<comment type="similarity">
    <text evidence="2">Belongs to the peptidase M24B family.</text>
</comment>
<dbReference type="Pfam" id="PF05195">
    <property type="entry name" value="AMP_N"/>
    <property type="match status" value="1"/>
</dbReference>
<dbReference type="Pfam" id="PF00557">
    <property type="entry name" value="Peptidase_M24"/>
    <property type="match status" value="1"/>
</dbReference>
<dbReference type="SUPFAM" id="SSF55920">
    <property type="entry name" value="Creatinase/aminopeptidase"/>
    <property type="match status" value="1"/>
</dbReference>
<dbReference type="InterPro" id="IPR036005">
    <property type="entry name" value="Creatinase/aminopeptidase-like"/>
</dbReference>
<dbReference type="GO" id="GO:0006508">
    <property type="term" value="P:proteolysis"/>
    <property type="evidence" value="ECO:0007669"/>
    <property type="project" value="TreeGrafter"/>
</dbReference>
<dbReference type="InterPro" id="IPR000994">
    <property type="entry name" value="Pept_M24"/>
</dbReference>
<gene>
    <name evidence="7" type="ORF">BCR32DRAFT_238048</name>
</gene>
<keyword evidence="7" id="KW-0645">Protease</keyword>
<dbReference type="InterPro" id="IPR007865">
    <property type="entry name" value="Aminopep_P_N"/>
</dbReference>
<evidence type="ECO:0000256" key="3">
    <source>
        <dbReference type="ARBA" id="ARBA00022723"/>
    </source>
</evidence>
<dbReference type="SUPFAM" id="SSF53092">
    <property type="entry name" value="Creatinase/prolidase N-terminal domain"/>
    <property type="match status" value="1"/>
</dbReference>
<keyword evidence="7" id="KW-0031">Aminopeptidase</keyword>
<protein>
    <submittedName>
        <fullName evidence="7">Creatinase/aminopeptidase</fullName>
    </submittedName>
</protein>
<dbReference type="Gene3D" id="3.40.350.10">
    <property type="entry name" value="Creatinase/prolidase N-terminal domain"/>
    <property type="match status" value="1"/>
</dbReference>
<dbReference type="SMART" id="SM01011">
    <property type="entry name" value="AMP_N"/>
    <property type="match status" value="1"/>
</dbReference>
<dbReference type="Proteomes" id="UP000193944">
    <property type="component" value="Unassembled WGS sequence"/>
</dbReference>
<evidence type="ECO:0000256" key="1">
    <source>
        <dbReference type="ARBA" id="ARBA00001936"/>
    </source>
</evidence>